<evidence type="ECO:0000313" key="7">
    <source>
        <dbReference type="Proteomes" id="UP001219901"/>
    </source>
</evidence>
<dbReference type="InterPro" id="IPR003833">
    <property type="entry name" value="CT_C_D"/>
</dbReference>
<evidence type="ECO:0000259" key="4">
    <source>
        <dbReference type="SMART" id="SM00796"/>
    </source>
</evidence>
<dbReference type="Proteomes" id="UP001219901">
    <property type="component" value="Chromosome"/>
</dbReference>
<dbReference type="Gene3D" id="3.30.1360.40">
    <property type="match status" value="1"/>
</dbReference>
<reference evidence="6" key="2">
    <citation type="journal article" date="2023" name="Nat. Commun.">
        <title>Cultivation of marine bacteria of the SAR202 clade.</title>
        <authorList>
            <person name="Lim Y."/>
            <person name="Seo J.H."/>
            <person name="Giovannoni S.J."/>
            <person name="Kang I."/>
            <person name="Cho J.C."/>
        </authorList>
    </citation>
    <scope>NUCLEOTIDE SEQUENCE</scope>
    <source>
        <strain evidence="6">JH1073</strain>
    </source>
</reference>
<dbReference type="GO" id="GO:0005524">
    <property type="term" value="F:ATP binding"/>
    <property type="evidence" value="ECO:0007669"/>
    <property type="project" value="UniProtKB-KW"/>
</dbReference>
<dbReference type="SUPFAM" id="SSF50891">
    <property type="entry name" value="Cyclophilin-like"/>
    <property type="match status" value="1"/>
</dbReference>
<dbReference type="Gene3D" id="2.40.100.10">
    <property type="entry name" value="Cyclophilin-like"/>
    <property type="match status" value="1"/>
</dbReference>
<sequence length="224" mass="23896">MEVFPRIVPAGDSAILVELGSEIDPSINDRVYELANSIEQANIDAVIELVPTYRSILVSYDPLVAGYSEVFDLLGSLLDSSSASEEKSGFEAKIIELPVVYGGVDGPDIDNVAEAAGMSRQEVIDIHSGVDYRVYMIGFAPGFPYLGGLDERIATPRLKTPRVSVPAGSVGIAESQTGVYPNASPGGWQLIGRTAVKLFDVEKSSPSLITPGSKVRFVPVQAHE</sequence>
<evidence type="ECO:0000313" key="6">
    <source>
        <dbReference type="EMBL" id="WFG40795.1"/>
    </source>
</evidence>
<dbReference type="InterPro" id="IPR029000">
    <property type="entry name" value="Cyclophilin-like_dom_sf"/>
</dbReference>
<evidence type="ECO:0000256" key="3">
    <source>
        <dbReference type="ARBA" id="ARBA00022840"/>
    </source>
</evidence>
<feature type="domain" description="Carboxyltransferase" evidence="4">
    <location>
        <begin position="5"/>
        <end position="209"/>
    </location>
</feature>
<dbReference type="PANTHER" id="PTHR34698">
    <property type="entry name" value="5-OXOPROLINASE SUBUNIT B"/>
    <property type="match status" value="1"/>
</dbReference>
<dbReference type="Proteomes" id="UP001321249">
    <property type="component" value="Unassembled WGS sequence"/>
</dbReference>
<gene>
    <name evidence="6" type="primary">pxpB</name>
    <name evidence="5" type="ORF">GKO46_10980</name>
    <name evidence="6" type="ORF">GKO48_10560</name>
</gene>
<protein>
    <submittedName>
        <fullName evidence="6">5-oxoprolinase subunit PxpB</fullName>
        <ecNumber evidence="6">3.5.2.9</ecNumber>
    </submittedName>
</protein>
<dbReference type="EMBL" id="WMBE01000003">
    <property type="protein sequence ID" value="MDG0867589.1"/>
    <property type="molecule type" value="Genomic_DNA"/>
</dbReference>
<evidence type="ECO:0000256" key="1">
    <source>
        <dbReference type="ARBA" id="ARBA00022741"/>
    </source>
</evidence>
<reference evidence="7 8" key="1">
    <citation type="submission" date="2019-11" db="EMBL/GenBank/DDBJ databases">
        <authorList>
            <person name="Cho J.-C."/>
        </authorList>
    </citation>
    <scope>NUCLEOTIDE SEQUENCE [LARGE SCALE GENOMIC DNA]</scope>
    <source>
        <strain evidence="6 7">JH1073</strain>
        <strain evidence="5 8">JH702</strain>
    </source>
</reference>
<keyword evidence="1" id="KW-0547">Nucleotide-binding</keyword>
<dbReference type="GO" id="GO:0017168">
    <property type="term" value="F:5-oxoprolinase (ATP-hydrolyzing) activity"/>
    <property type="evidence" value="ECO:0007669"/>
    <property type="project" value="UniProtKB-EC"/>
</dbReference>
<dbReference type="PANTHER" id="PTHR34698:SF2">
    <property type="entry name" value="5-OXOPROLINASE SUBUNIT B"/>
    <property type="match status" value="1"/>
</dbReference>
<dbReference type="EC" id="3.5.2.9" evidence="6"/>
<accession>A0AAJ5ZH10</accession>
<keyword evidence="7" id="KW-1185">Reference proteome</keyword>
<evidence type="ECO:0000256" key="2">
    <source>
        <dbReference type="ARBA" id="ARBA00022801"/>
    </source>
</evidence>
<reference evidence="7" key="3">
    <citation type="submission" date="2023-06" db="EMBL/GenBank/DDBJ databases">
        <title>Pangenomics reveal diversification of enzyme families and niche specialization in globally abundant SAR202 bacteria.</title>
        <authorList>
            <person name="Saw J.H.W."/>
        </authorList>
    </citation>
    <scope>NUCLEOTIDE SEQUENCE [LARGE SCALE GENOMIC DNA]</scope>
    <source>
        <strain evidence="7">JH1073</strain>
    </source>
</reference>
<organism evidence="6 7">
    <name type="scientific">Candidatus Lucifugimonas marina</name>
    <dbReference type="NCBI Taxonomy" id="3038979"/>
    <lineage>
        <taxon>Bacteria</taxon>
        <taxon>Bacillati</taxon>
        <taxon>Chloroflexota</taxon>
        <taxon>Dehalococcoidia</taxon>
        <taxon>SAR202 cluster</taxon>
        <taxon>Candidatus Lucifugimonadales</taxon>
        <taxon>Candidatus Lucifugimonadaceae</taxon>
        <taxon>Candidatus Lucifugimonas</taxon>
    </lineage>
</organism>
<dbReference type="NCBIfam" id="TIGR00370">
    <property type="entry name" value="5-oxoprolinase subunit PxpB"/>
    <property type="match status" value="1"/>
</dbReference>
<keyword evidence="2 6" id="KW-0378">Hydrolase</keyword>
<dbReference type="AlphaFoldDB" id="A0AAJ5ZH10"/>
<dbReference type="InterPro" id="IPR010016">
    <property type="entry name" value="PxpB"/>
</dbReference>
<keyword evidence="3" id="KW-0067">ATP-binding</keyword>
<evidence type="ECO:0000313" key="5">
    <source>
        <dbReference type="EMBL" id="MDG0867589.1"/>
    </source>
</evidence>
<name>A0AAJ5ZH10_9CHLR</name>
<evidence type="ECO:0000313" key="8">
    <source>
        <dbReference type="Proteomes" id="UP001321249"/>
    </source>
</evidence>
<dbReference type="Pfam" id="PF02682">
    <property type="entry name" value="CT_C_D"/>
    <property type="match status" value="1"/>
</dbReference>
<dbReference type="EMBL" id="CP046147">
    <property type="protein sequence ID" value="WFG40795.1"/>
    <property type="molecule type" value="Genomic_DNA"/>
</dbReference>
<dbReference type="SUPFAM" id="SSF160467">
    <property type="entry name" value="PH0987 N-terminal domain-like"/>
    <property type="match status" value="1"/>
</dbReference>
<dbReference type="SMART" id="SM00796">
    <property type="entry name" value="AHS1"/>
    <property type="match status" value="1"/>
</dbReference>
<proteinExistence type="predicted"/>